<dbReference type="InterPro" id="IPR052695">
    <property type="entry name" value="Kinetoplast-DNA-binding"/>
</dbReference>
<dbReference type="OrthoDB" id="1919336at2759"/>
<protein>
    <recommendedName>
        <fullName evidence="4">HMG box domain-containing protein</fullName>
    </recommendedName>
</protein>
<proteinExistence type="predicted"/>
<dbReference type="SUPFAM" id="SSF47095">
    <property type="entry name" value="HMG-box"/>
    <property type="match status" value="1"/>
</dbReference>
<sequence length="347" mass="38486">MLRMSCLQLSAGRGNVFEIFCREQLLTNMSLRELTQKERRKALSQLFKNLPEEHLLALKQQAFLEQRRQEALERTAAYFKPLTPYELFAREQKDNPAFTSASPREKEVKLLQIYDSLPENARKAIQLRAEQYNKAHSMKPETPAMPVIPVRKKPAALASGCSSKNKKKSPKSRRKTQRKLAKGSTKPKEAEAGADESADVKEKVAKRSVGSPFSVFVKEHMASLRYLAPKERMRVIGERWRLLTKEERQLRLEAAKVKLAEERDAKMQAAEDAESKSPHASNEVPTAIGSPPAAPSMNAEDGTGAQADGTRITSVQQHSLAPQAGDSSSSAAATSPSRSSSSQPTTF</sequence>
<dbReference type="PANTHER" id="PTHR37564">
    <property type="entry name" value="KINETOPLAST DNA-ASSOCIATED PROTEIN"/>
    <property type="match status" value="1"/>
</dbReference>
<dbReference type="Gene3D" id="1.10.30.10">
    <property type="entry name" value="High mobility group box domain"/>
    <property type="match status" value="1"/>
</dbReference>
<comment type="caution">
    <text evidence="2">The sequence shown here is derived from an EMBL/GenBank/DDBJ whole genome shotgun (WGS) entry which is preliminary data.</text>
</comment>
<reference evidence="2" key="1">
    <citation type="submission" date="2019-11" db="EMBL/GenBank/DDBJ databases">
        <title>Leishmania tarentolae CDS.</title>
        <authorList>
            <person name="Goto Y."/>
            <person name="Yamagishi J."/>
        </authorList>
    </citation>
    <scope>NUCLEOTIDE SEQUENCE [LARGE SCALE GENOMIC DNA]</scope>
    <source>
        <strain evidence="2">Parrot Tar II</strain>
    </source>
</reference>
<keyword evidence="3" id="KW-1185">Reference proteome</keyword>
<feature type="region of interest" description="Disordered" evidence="1">
    <location>
        <begin position="260"/>
        <end position="347"/>
    </location>
</feature>
<accession>A0A640KVW6</accession>
<feature type="compositionally biased region" description="Basic residues" evidence="1">
    <location>
        <begin position="164"/>
        <end position="181"/>
    </location>
</feature>
<gene>
    <name evidence="2" type="ORF">LtaPh_3659800</name>
</gene>
<feature type="compositionally biased region" description="Low complexity" evidence="1">
    <location>
        <begin position="327"/>
        <end position="347"/>
    </location>
</feature>
<dbReference type="Proteomes" id="UP000419144">
    <property type="component" value="Unassembled WGS sequence"/>
</dbReference>
<feature type="region of interest" description="Disordered" evidence="1">
    <location>
        <begin position="154"/>
        <end position="205"/>
    </location>
</feature>
<dbReference type="InterPro" id="IPR036910">
    <property type="entry name" value="HMG_box_dom_sf"/>
</dbReference>
<dbReference type="SMR" id="A0A640KVW6"/>
<evidence type="ECO:0000313" key="2">
    <source>
        <dbReference type="EMBL" id="GET93682.1"/>
    </source>
</evidence>
<dbReference type="AlphaFoldDB" id="A0A640KVW6"/>
<organism evidence="2 3">
    <name type="scientific">Leishmania tarentolae</name>
    <name type="common">Sauroleishmania tarentolae</name>
    <dbReference type="NCBI Taxonomy" id="5689"/>
    <lineage>
        <taxon>Eukaryota</taxon>
        <taxon>Discoba</taxon>
        <taxon>Euglenozoa</taxon>
        <taxon>Kinetoplastea</taxon>
        <taxon>Metakinetoplastina</taxon>
        <taxon>Trypanosomatida</taxon>
        <taxon>Trypanosomatidae</taxon>
        <taxon>Leishmaniinae</taxon>
        <taxon>Leishmania</taxon>
        <taxon>lizard Leishmania</taxon>
    </lineage>
</organism>
<name>A0A640KVW6_LEITA</name>
<dbReference type="PANTHER" id="PTHR37564:SF5">
    <property type="entry name" value="KINETOPLAST DNA-ASSOCIATED PROTEIN"/>
    <property type="match status" value="1"/>
</dbReference>
<dbReference type="EMBL" id="BLBS01000057">
    <property type="protein sequence ID" value="GET93682.1"/>
    <property type="molecule type" value="Genomic_DNA"/>
</dbReference>
<evidence type="ECO:0000313" key="3">
    <source>
        <dbReference type="Proteomes" id="UP000419144"/>
    </source>
</evidence>
<evidence type="ECO:0008006" key="4">
    <source>
        <dbReference type="Google" id="ProtNLM"/>
    </source>
</evidence>
<evidence type="ECO:0000256" key="1">
    <source>
        <dbReference type="SAM" id="MobiDB-lite"/>
    </source>
</evidence>
<dbReference type="CDD" id="cd00084">
    <property type="entry name" value="HMG-box_SF"/>
    <property type="match status" value="1"/>
</dbReference>
<dbReference type="VEuPathDB" id="TriTrypDB:LtaPh_3659800"/>
<feature type="compositionally biased region" description="Polar residues" evidence="1">
    <location>
        <begin position="311"/>
        <end position="320"/>
    </location>
</feature>